<reference evidence="1 2" key="1">
    <citation type="submission" date="2017-06" db="EMBL/GenBank/DDBJ databases">
        <authorList>
            <person name="Kim H.J."/>
            <person name="Triplett B.A."/>
        </authorList>
    </citation>
    <scope>NUCLEOTIDE SEQUENCE [LARGE SCALE GENOMIC DNA]</scope>
    <source>
        <strain evidence="1">FRACA_ARgP5</strain>
    </source>
</reference>
<proteinExistence type="predicted"/>
<accession>A0A2I2KXW8</accession>
<organism evidence="1 2">
    <name type="scientific">Frankia canadensis</name>
    <dbReference type="NCBI Taxonomy" id="1836972"/>
    <lineage>
        <taxon>Bacteria</taxon>
        <taxon>Bacillati</taxon>
        <taxon>Actinomycetota</taxon>
        <taxon>Actinomycetes</taxon>
        <taxon>Frankiales</taxon>
        <taxon>Frankiaceae</taxon>
        <taxon>Frankia</taxon>
    </lineage>
</organism>
<dbReference type="RefSeq" id="WP_101833848.1">
    <property type="nucleotide sequence ID" value="NZ_FZMO01000414.1"/>
</dbReference>
<sequence>MAEESESAQARGWVLSELAALQHALLSSDPFIASVAFTDDTVLVVLRGAEDRRATLPLTASRHDWHRALAGGGMLAVPREGPATGFPPDESSPPRAQYAELLHDLGEQAAGLSYRHHPLTYGSITFDGEHAAAVVVLDRAGQAFRTLLDFARSSGPAVGIPYSIADWIGDGRGTLAADGIREMALDGP</sequence>
<name>A0A2I2KXW8_9ACTN</name>
<dbReference type="AlphaFoldDB" id="A0A2I2KXW8"/>
<evidence type="ECO:0000313" key="2">
    <source>
        <dbReference type="Proteomes" id="UP000234331"/>
    </source>
</evidence>
<gene>
    <name evidence="1" type="ORF">FRACA_4710002</name>
</gene>
<protein>
    <submittedName>
        <fullName evidence="1">Uncharacterized protein</fullName>
    </submittedName>
</protein>
<dbReference type="OrthoDB" id="3218486at2"/>
<dbReference type="EMBL" id="FZMO01000414">
    <property type="protein sequence ID" value="SNQ50500.1"/>
    <property type="molecule type" value="Genomic_DNA"/>
</dbReference>
<dbReference type="Proteomes" id="UP000234331">
    <property type="component" value="Unassembled WGS sequence"/>
</dbReference>
<keyword evidence="2" id="KW-1185">Reference proteome</keyword>
<evidence type="ECO:0000313" key="1">
    <source>
        <dbReference type="EMBL" id="SNQ50500.1"/>
    </source>
</evidence>